<dbReference type="CDD" id="cd04301">
    <property type="entry name" value="NAT_SF"/>
    <property type="match status" value="1"/>
</dbReference>
<evidence type="ECO:0000313" key="3">
    <source>
        <dbReference type="Proteomes" id="UP000093482"/>
    </source>
</evidence>
<dbReference type="RefSeq" id="WP_066465685.1">
    <property type="nucleotide sequence ID" value="NZ_MATO01000054.1"/>
</dbReference>
<sequence length="181" mass="20712">MNVKEYTQQYAAQIAHLLNEHLPFQPEDANTVHEAGGVRFVALIDEQVVGYIAGYKIETFDDDFPYFKEELAPLRTQLTAAPSMYVSHFVVDPTFRRRGIGSALVEALMTEAEKQVDTIVVVGWVQSDTNEWAAEKQFMQHGFTKHTYIKRYFEPYDVYCPSCNGMCYCDANIVTKQKGDY</sequence>
<dbReference type="AlphaFoldDB" id="A0A1C0YL63"/>
<protein>
    <submittedName>
        <fullName evidence="2">Histone acetyltransferase</fullName>
    </submittedName>
</protein>
<feature type="domain" description="N-acetyltransferase" evidence="1">
    <location>
        <begin position="1"/>
        <end position="161"/>
    </location>
</feature>
<dbReference type="Pfam" id="PF00583">
    <property type="entry name" value="Acetyltransf_1"/>
    <property type="match status" value="1"/>
</dbReference>
<dbReference type="EMBL" id="MATO01000054">
    <property type="protein sequence ID" value="OCS87881.1"/>
    <property type="molecule type" value="Genomic_DNA"/>
</dbReference>
<name>A0A1C0YL63_9BACL</name>
<dbReference type="GO" id="GO:0016747">
    <property type="term" value="F:acyltransferase activity, transferring groups other than amino-acyl groups"/>
    <property type="evidence" value="ECO:0007669"/>
    <property type="project" value="InterPro"/>
</dbReference>
<dbReference type="InterPro" id="IPR016181">
    <property type="entry name" value="Acyl_CoA_acyltransferase"/>
</dbReference>
<proteinExistence type="predicted"/>
<dbReference type="PROSITE" id="PS51186">
    <property type="entry name" value="GNAT"/>
    <property type="match status" value="1"/>
</dbReference>
<organism evidence="2 3">
    <name type="scientific">Caryophanon latum</name>
    <dbReference type="NCBI Taxonomy" id="33977"/>
    <lineage>
        <taxon>Bacteria</taxon>
        <taxon>Bacillati</taxon>
        <taxon>Bacillota</taxon>
        <taxon>Bacilli</taxon>
        <taxon>Bacillales</taxon>
        <taxon>Caryophanaceae</taxon>
        <taxon>Caryophanon</taxon>
    </lineage>
</organism>
<dbReference type="InterPro" id="IPR000182">
    <property type="entry name" value="GNAT_dom"/>
</dbReference>
<dbReference type="OrthoDB" id="9775804at2"/>
<dbReference type="Gene3D" id="3.40.630.30">
    <property type="match status" value="1"/>
</dbReference>
<comment type="caution">
    <text evidence="2">The sequence shown here is derived from an EMBL/GenBank/DDBJ whole genome shotgun (WGS) entry which is preliminary data.</text>
</comment>
<dbReference type="Proteomes" id="UP000093482">
    <property type="component" value="Unassembled WGS sequence"/>
</dbReference>
<accession>A0A1C0YL63</accession>
<evidence type="ECO:0000259" key="1">
    <source>
        <dbReference type="PROSITE" id="PS51186"/>
    </source>
</evidence>
<gene>
    <name evidence="2" type="ORF">A6K76_13825</name>
</gene>
<keyword evidence="2" id="KW-0808">Transferase</keyword>
<evidence type="ECO:0000313" key="2">
    <source>
        <dbReference type="EMBL" id="OCS87881.1"/>
    </source>
</evidence>
<reference evidence="2 3" key="1">
    <citation type="submission" date="2016-07" db="EMBL/GenBank/DDBJ databases">
        <title>Caryophanon latum genome sequencing.</title>
        <authorList>
            <person name="Verma A."/>
            <person name="Pal Y."/>
            <person name="Krishnamurthi S."/>
        </authorList>
    </citation>
    <scope>NUCLEOTIDE SEQUENCE [LARGE SCALE GENOMIC DNA]</scope>
    <source>
        <strain evidence="2 3">DSM 14151</strain>
    </source>
</reference>
<keyword evidence="3" id="KW-1185">Reference proteome</keyword>
<dbReference type="SUPFAM" id="SSF55729">
    <property type="entry name" value="Acyl-CoA N-acyltransferases (Nat)"/>
    <property type="match status" value="1"/>
</dbReference>